<dbReference type="InterPro" id="IPR047089">
    <property type="entry name" value="Asp-tRNA-ligase_1_N"/>
</dbReference>
<dbReference type="InterPro" id="IPR006195">
    <property type="entry name" value="aa-tRNA-synth_II"/>
</dbReference>
<dbReference type="GO" id="GO:0003676">
    <property type="term" value="F:nucleic acid binding"/>
    <property type="evidence" value="ECO:0007669"/>
    <property type="project" value="InterPro"/>
</dbReference>
<dbReference type="Pfam" id="PF00152">
    <property type="entry name" value="tRNA-synt_2"/>
    <property type="match status" value="2"/>
</dbReference>
<dbReference type="SUPFAM" id="SSF55681">
    <property type="entry name" value="Class II aaRS and biotin synthetases"/>
    <property type="match status" value="1"/>
</dbReference>
<organism evidence="8 9">
    <name type="scientific">Pseudozyma flocculosa</name>
    <dbReference type="NCBI Taxonomy" id="84751"/>
    <lineage>
        <taxon>Eukaryota</taxon>
        <taxon>Fungi</taxon>
        <taxon>Dikarya</taxon>
        <taxon>Basidiomycota</taxon>
        <taxon>Ustilaginomycotina</taxon>
        <taxon>Ustilaginomycetes</taxon>
        <taxon>Ustilaginales</taxon>
        <taxon>Ustilaginaceae</taxon>
        <taxon>Pseudozyma</taxon>
    </lineage>
</organism>
<keyword evidence="9" id="KW-1185">Reference proteome</keyword>
<name>A0A5C3F5S2_9BASI</name>
<dbReference type="InterPro" id="IPR004115">
    <property type="entry name" value="GAD-like_sf"/>
</dbReference>
<proteinExistence type="inferred from homology"/>
<feature type="region of interest" description="Disordered" evidence="6">
    <location>
        <begin position="64"/>
        <end position="92"/>
    </location>
</feature>
<dbReference type="OrthoDB" id="439710at2759"/>
<dbReference type="PROSITE" id="PS50862">
    <property type="entry name" value="AA_TRNA_LIGASE_II"/>
    <property type="match status" value="1"/>
</dbReference>
<keyword evidence="2" id="KW-0547">Nucleotide-binding</keyword>
<dbReference type="InterPro" id="IPR004365">
    <property type="entry name" value="NA-bd_OB_tRNA"/>
</dbReference>
<dbReference type="PANTHER" id="PTHR22594">
    <property type="entry name" value="ASPARTYL/LYSYL-TRNA SYNTHETASE"/>
    <property type="match status" value="1"/>
</dbReference>
<dbReference type="GO" id="GO:0004815">
    <property type="term" value="F:aspartate-tRNA ligase activity"/>
    <property type="evidence" value="ECO:0007669"/>
    <property type="project" value="TreeGrafter"/>
</dbReference>
<evidence type="ECO:0000259" key="7">
    <source>
        <dbReference type="PROSITE" id="PS50862"/>
    </source>
</evidence>
<dbReference type="InterPro" id="IPR004524">
    <property type="entry name" value="Asp-tRNA-ligase_1"/>
</dbReference>
<evidence type="ECO:0000256" key="5">
    <source>
        <dbReference type="ARBA" id="ARBA00023146"/>
    </source>
</evidence>
<feature type="region of interest" description="Disordered" evidence="6">
    <location>
        <begin position="279"/>
        <end position="306"/>
    </location>
</feature>
<dbReference type="GO" id="GO:0005524">
    <property type="term" value="F:ATP binding"/>
    <property type="evidence" value="ECO:0007669"/>
    <property type="project" value="UniProtKB-KW"/>
</dbReference>
<dbReference type="CDD" id="cd04317">
    <property type="entry name" value="EcAspRS_like_N"/>
    <property type="match status" value="1"/>
</dbReference>
<dbReference type="GO" id="GO:0006422">
    <property type="term" value="P:aspartyl-tRNA aminoacylation"/>
    <property type="evidence" value="ECO:0007669"/>
    <property type="project" value="TreeGrafter"/>
</dbReference>
<feature type="region of interest" description="Disordered" evidence="6">
    <location>
        <begin position="821"/>
        <end position="840"/>
    </location>
</feature>
<dbReference type="InterPro" id="IPR045864">
    <property type="entry name" value="aa-tRNA-synth_II/BPL/LPL"/>
</dbReference>
<evidence type="ECO:0000313" key="8">
    <source>
        <dbReference type="EMBL" id="SPO39235.1"/>
    </source>
</evidence>
<dbReference type="Gene3D" id="3.30.930.10">
    <property type="entry name" value="Bira Bifunctional Protein, Domain 2"/>
    <property type="match status" value="1"/>
</dbReference>
<gene>
    <name evidence="8" type="ORF">PSFLO_04715</name>
</gene>
<dbReference type="AlphaFoldDB" id="A0A5C3F5S2"/>
<dbReference type="HAMAP" id="MF_00044">
    <property type="entry name" value="Asp_tRNA_synth_type1"/>
    <property type="match status" value="1"/>
</dbReference>
<accession>A0A5C3F5S2</accession>
<reference evidence="8 9" key="1">
    <citation type="submission" date="2018-03" db="EMBL/GenBank/DDBJ databases">
        <authorList>
            <person name="Guldener U."/>
        </authorList>
    </citation>
    <scope>NUCLEOTIDE SEQUENCE [LARGE SCALE GENOMIC DNA]</scope>
    <source>
        <strain evidence="8 9">DAOM196992</strain>
    </source>
</reference>
<keyword evidence="1 8" id="KW-0436">Ligase</keyword>
<dbReference type="Gene3D" id="3.30.1360.30">
    <property type="entry name" value="GAD-like domain"/>
    <property type="match status" value="1"/>
</dbReference>
<protein>
    <submittedName>
        <fullName evidence="8">Related to aspartate--tRNA ligase, mitochondrial</fullName>
    </submittedName>
</protein>
<dbReference type="Pfam" id="PF01336">
    <property type="entry name" value="tRNA_anti-codon"/>
    <property type="match status" value="1"/>
</dbReference>
<dbReference type="EMBL" id="OOIP01000013">
    <property type="protein sequence ID" value="SPO39235.1"/>
    <property type="molecule type" value="Genomic_DNA"/>
</dbReference>
<dbReference type="Gene3D" id="2.40.50.140">
    <property type="entry name" value="Nucleic acid-binding proteins"/>
    <property type="match status" value="1"/>
</dbReference>
<evidence type="ECO:0000256" key="2">
    <source>
        <dbReference type="ARBA" id="ARBA00022741"/>
    </source>
</evidence>
<evidence type="ECO:0000256" key="1">
    <source>
        <dbReference type="ARBA" id="ARBA00022598"/>
    </source>
</evidence>
<keyword evidence="4" id="KW-0648">Protein biosynthesis</keyword>
<evidence type="ECO:0000313" key="9">
    <source>
        <dbReference type="Proteomes" id="UP000323386"/>
    </source>
</evidence>
<dbReference type="Proteomes" id="UP000323386">
    <property type="component" value="Unassembled WGS sequence"/>
</dbReference>
<feature type="domain" description="Aminoacyl-transfer RNA synthetases class-II family profile" evidence="7">
    <location>
        <begin position="234"/>
        <end position="809"/>
    </location>
</feature>
<feature type="compositionally biased region" description="Polar residues" evidence="6">
    <location>
        <begin position="279"/>
        <end position="293"/>
    </location>
</feature>
<evidence type="ECO:0000256" key="6">
    <source>
        <dbReference type="SAM" id="MobiDB-lite"/>
    </source>
</evidence>
<keyword evidence="5" id="KW-0030">Aminoacyl-tRNA synthetase</keyword>
<dbReference type="SUPFAM" id="SSF50249">
    <property type="entry name" value="Nucleic acid-binding proteins"/>
    <property type="match status" value="1"/>
</dbReference>
<dbReference type="InterPro" id="IPR004364">
    <property type="entry name" value="Aa-tRNA-synt_II"/>
</dbReference>
<dbReference type="GO" id="GO:0005739">
    <property type="term" value="C:mitochondrion"/>
    <property type="evidence" value="ECO:0007669"/>
    <property type="project" value="TreeGrafter"/>
</dbReference>
<dbReference type="InterPro" id="IPR012340">
    <property type="entry name" value="NA-bd_OB-fold"/>
</dbReference>
<sequence length="856" mass="92461">MACRLTALPRPNTARSLLRLGRASPHLAASTAPLPSPSSCRQTPRLRHPARCFVTSSPKCSSHSIDSSSAQADAPTHSAHHGAFHPSTHRCGELDQHHAGQQVVLAGWLDSLRIVSKHLGFVALRDHTGSVQLVLQADGDERLEALIASTSSMPLQSVVLATGHVQLRPEADRNPSLPSGFIEIRLSSLQLLNPARRDLPFLPSDSQHADRISPEVRARYRYLDLRRKALGDNIRLRSRIAQSIRTHLYDQDFLEIETPILLRSTPEGAREFLVPTRIASSPSSTAGSQQQQQRHPEPSFYALPQSPQQPKQLLIASGVTDRYFQIAKCFRDEDGRKDRQPEFTQIDLEMGFVSGGPPSASKHAAAAATAAEVEVDARDAQGQWRIGGHQVRDVIEGLIARIWAAAGKGSLDHLYEDPGRKRGFPVLSYWTAMTTYGSDKPDLRYGLRISDISSGLRHHEDAAESPSPSPAQNEDVGVALEILPHHHTNAGKLSNKELEGLLAPFRGQVERFRIASWHNTNELAALLLKKSQRVRHALSHHRDGELQASEVDVDRLSSHLAKVLASSRASEGIAADGDGAVDVFVSTRPSPPEGGSTPLGDLRKSLASLLSSKGLLSVSMKPQFAWITEFPLFTLADEDKNELSRLSSGPTAAAAAAAAAAGGGVETRWQSSHHPFTAPMAEDAHVLANRAGGVDASRVGSVRGQHYDLVLDGQEIGGGSVRIHDAAMQRRVFEDVLKVSVPQRPGRRAVGPAFRILASATLTPSETSRFSHLLHALSCGAPPHGGIALGFDRLMAIVCGATSIRDVIPFPKMGSGVDPVFGSPSTIDDEAGSSSDSTTELTRSDEVLRLYGLRRL</sequence>
<keyword evidence="3" id="KW-0067">ATP-binding</keyword>
<dbReference type="PANTHER" id="PTHR22594:SF5">
    <property type="entry name" value="ASPARTATE--TRNA LIGASE, MITOCHONDRIAL"/>
    <property type="match status" value="1"/>
</dbReference>
<evidence type="ECO:0000256" key="3">
    <source>
        <dbReference type="ARBA" id="ARBA00022840"/>
    </source>
</evidence>
<evidence type="ECO:0000256" key="4">
    <source>
        <dbReference type="ARBA" id="ARBA00022917"/>
    </source>
</evidence>